<proteinExistence type="predicted"/>
<dbReference type="SMART" id="SM00715">
    <property type="entry name" value="LA"/>
    <property type="match status" value="1"/>
</dbReference>
<dbReference type="Gene3D" id="1.10.10.10">
    <property type="entry name" value="Winged helix-like DNA-binding domain superfamily/Winged helix DNA-binding domain"/>
    <property type="match status" value="1"/>
</dbReference>
<feature type="compositionally biased region" description="Basic and acidic residues" evidence="3">
    <location>
        <begin position="19"/>
        <end position="28"/>
    </location>
</feature>
<name>A0A4S8JHZ9_MUSBA</name>
<evidence type="ECO:0000256" key="3">
    <source>
        <dbReference type="SAM" id="MobiDB-lite"/>
    </source>
</evidence>
<accession>A0A4S8JHZ9</accession>
<feature type="compositionally biased region" description="Low complexity" evidence="3">
    <location>
        <begin position="133"/>
        <end position="151"/>
    </location>
</feature>
<feature type="domain" description="HTH La-type RNA-binding" evidence="4">
    <location>
        <begin position="336"/>
        <end position="429"/>
    </location>
</feature>
<dbReference type="InterPro" id="IPR006630">
    <property type="entry name" value="La_HTH"/>
</dbReference>
<evidence type="ECO:0000256" key="1">
    <source>
        <dbReference type="ARBA" id="ARBA00022884"/>
    </source>
</evidence>
<dbReference type="CDD" id="cd07323">
    <property type="entry name" value="LAM"/>
    <property type="match status" value="1"/>
</dbReference>
<keyword evidence="1 2" id="KW-0694">RNA-binding</keyword>
<feature type="region of interest" description="Disordered" evidence="3">
    <location>
        <begin position="419"/>
        <end position="446"/>
    </location>
</feature>
<dbReference type="Pfam" id="PF05383">
    <property type="entry name" value="La"/>
    <property type="match status" value="1"/>
</dbReference>
<keyword evidence="6" id="KW-1185">Reference proteome</keyword>
<feature type="region of interest" description="Disordered" evidence="3">
    <location>
        <begin position="460"/>
        <end position="491"/>
    </location>
</feature>
<feature type="region of interest" description="Disordered" evidence="3">
    <location>
        <begin position="1"/>
        <end position="91"/>
    </location>
</feature>
<evidence type="ECO:0000313" key="5">
    <source>
        <dbReference type="EMBL" id="THU61570.1"/>
    </source>
</evidence>
<dbReference type="GO" id="GO:0005737">
    <property type="term" value="C:cytoplasm"/>
    <property type="evidence" value="ECO:0007669"/>
    <property type="project" value="UniProtKB-ARBA"/>
</dbReference>
<feature type="region of interest" description="Disordered" evidence="3">
    <location>
        <begin position="114"/>
        <end position="271"/>
    </location>
</feature>
<dbReference type="EMBL" id="PYDT01000005">
    <property type="protein sequence ID" value="THU61570.1"/>
    <property type="molecule type" value="Genomic_DNA"/>
</dbReference>
<protein>
    <recommendedName>
        <fullName evidence="4">HTH La-type RNA-binding domain-containing protein</fullName>
    </recommendedName>
</protein>
<dbReference type="InterPro" id="IPR036388">
    <property type="entry name" value="WH-like_DNA-bd_sf"/>
</dbReference>
<dbReference type="InterPro" id="IPR045180">
    <property type="entry name" value="La_dom_prot"/>
</dbReference>
<organism evidence="5 6">
    <name type="scientific">Musa balbisiana</name>
    <name type="common">Banana</name>
    <dbReference type="NCBI Taxonomy" id="52838"/>
    <lineage>
        <taxon>Eukaryota</taxon>
        <taxon>Viridiplantae</taxon>
        <taxon>Streptophyta</taxon>
        <taxon>Embryophyta</taxon>
        <taxon>Tracheophyta</taxon>
        <taxon>Spermatophyta</taxon>
        <taxon>Magnoliopsida</taxon>
        <taxon>Liliopsida</taxon>
        <taxon>Zingiberales</taxon>
        <taxon>Musaceae</taxon>
        <taxon>Musa</taxon>
    </lineage>
</organism>
<dbReference type="PROSITE" id="PS50961">
    <property type="entry name" value="HTH_LA"/>
    <property type="match status" value="1"/>
</dbReference>
<dbReference type="STRING" id="52838.A0A4S8JHZ9"/>
<evidence type="ECO:0000313" key="6">
    <source>
        <dbReference type="Proteomes" id="UP000317650"/>
    </source>
</evidence>
<dbReference type="AlphaFoldDB" id="A0A4S8JHZ9"/>
<dbReference type="InterPro" id="IPR036390">
    <property type="entry name" value="WH_DNA-bd_sf"/>
</dbReference>
<comment type="caution">
    <text evidence="5">The sequence shown here is derived from an EMBL/GenBank/DDBJ whole genome shotgun (WGS) entry which is preliminary data.</text>
</comment>
<gene>
    <name evidence="5" type="ORF">C4D60_Mb07t24720</name>
</gene>
<feature type="compositionally biased region" description="Low complexity" evidence="3">
    <location>
        <begin position="49"/>
        <end position="63"/>
    </location>
</feature>
<dbReference type="Proteomes" id="UP000317650">
    <property type="component" value="Chromosome 7"/>
</dbReference>
<feature type="compositionally biased region" description="Basic and acidic residues" evidence="3">
    <location>
        <begin position="231"/>
        <end position="256"/>
    </location>
</feature>
<reference evidence="5 6" key="1">
    <citation type="journal article" date="2019" name="Nat. Plants">
        <title>Genome sequencing of Musa balbisiana reveals subgenome evolution and function divergence in polyploid bananas.</title>
        <authorList>
            <person name="Yao X."/>
        </authorList>
    </citation>
    <scope>NUCLEOTIDE SEQUENCE [LARGE SCALE GENOMIC DNA]</scope>
    <source>
        <strain evidence="6">cv. DH-PKW</strain>
        <tissue evidence="5">Leaves</tissue>
    </source>
</reference>
<evidence type="ECO:0000259" key="4">
    <source>
        <dbReference type="PROSITE" id="PS50961"/>
    </source>
</evidence>
<feature type="compositionally biased region" description="Low complexity" evidence="3">
    <location>
        <begin position="202"/>
        <end position="214"/>
    </location>
</feature>
<dbReference type="SUPFAM" id="SSF46785">
    <property type="entry name" value="Winged helix' DNA-binding domain"/>
    <property type="match status" value="1"/>
</dbReference>
<sequence length="491" mass="51888">MLFASPSSAGGGVGSPEAHVLRDDRDDAPTSPPTAPTRPLDRPSCPVKSAAPPSDAAAAASASHRLAESGDHGGGGNAAAGTRGKKAGWSVAASGANETGLVMGADSLAAVSESALGPSAKTSDADSLESLPDGSSATAPSDGGGTSSSPSANDVRGANVQTPILPGMPPIGVRGQEFSPVEIANRHNGNPGQQRRVEFMPRPQRGGYRRGGSYNDRRRGINSGGPNREGSGSRRDQERGGYDRNGPRGFSRRDPRMGMPLPPQQAQIQPPPPPPMCYYTPMPPHRPPFMSPMVSYPEVPYYVYYLPVPPPHPQTPRNMPFVPHQAVPVDYQATIPFPSPVDHHQLMRQIEFYFSDYNLNTDAFLRNNMDSQGGVPISLVAGFNMVKMLTNDEPNSIPHILTALQGSTVVDVQGDKIRRRDGWVPPNRNQYDLASGPQSPATPDGDSVIALLHTFGLECSSSQHSTTPTDNVSLGNKSASGSSNNQMQDGV</sequence>
<feature type="compositionally biased region" description="Polar residues" evidence="3">
    <location>
        <begin position="427"/>
        <end position="441"/>
    </location>
</feature>
<dbReference type="GO" id="GO:0003723">
    <property type="term" value="F:RNA binding"/>
    <property type="evidence" value="ECO:0007669"/>
    <property type="project" value="UniProtKB-UniRule"/>
</dbReference>
<dbReference type="PANTHER" id="PTHR22792">
    <property type="entry name" value="LUPUS LA PROTEIN-RELATED"/>
    <property type="match status" value="1"/>
</dbReference>
<dbReference type="PANTHER" id="PTHR22792:SF132">
    <property type="entry name" value="LA-RELATED PROTEIN 1"/>
    <property type="match status" value="1"/>
</dbReference>
<evidence type="ECO:0000256" key="2">
    <source>
        <dbReference type="PROSITE-ProRule" id="PRU00332"/>
    </source>
</evidence>